<reference evidence="2" key="1">
    <citation type="journal article" date="2019" name="Int. J. Syst. Evol. Microbiol.">
        <title>The Global Catalogue of Microorganisms (GCM) 10K type strain sequencing project: providing services to taxonomists for standard genome sequencing and annotation.</title>
        <authorList>
            <consortium name="The Broad Institute Genomics Platform"/>
            <consortium name="The Broad Institute Genome Sequencing Center for Infectious Disease"/>
            <person name="Wu L."/>
            <person name="Ma J."/>
        </authorList>
    </citation>
    <scope>NUCLEOTIDE SEQUENCE [LARGE SCALE GENOMIC DNA]</scope>
    <source>
        <strain evidence="2">KCTC 42586</strain>
    </source>
</reference>
<dbReference type="EMBL" id="JBHSKM010000045">
    <property type="protein sequence ID" value="MFC5220076.1"/>
    <property type="molecule type" value="Genomic_DNA"/>
</dbReference>
<protein>
    <submittedName>
        <fullName evidence="1">Uncharacterized protein</fullName>
    </submittedName>
</protein>
<organism evidence="1 2">
    <name type="scientific">Streptomyces coerulescens</name>
    <dbReference type="NCBI Taxonomy" id="29304"/>
    <lineage>
        <taxon>Bacteria</taxon>
        <taxon>Bacillati</taxon>
        <taxon>Actinomycetota</taxon>
        <taxon>Actinomycetes</taxon>
        <taxon>Kitasatosporales</taxon>
        <taxon>Streptomycetaceae</taxon>
        <taxon>Streptomyces</taxon>
    </lineage>
</organism>
<evidence type="ECO:0000313" key="2">
    <source>
        <dbReference type="Proteomes" id="UP001596263"/>
    </source>
</evidence>
<keyword evidence="2" id="KW-1185">Reference proteome</keyword>
<accession>A0ABW0CYF8</accession>
<sequence length="96" mass="10740">MPTTFPVTLPPVPADPEAAWHAERVGDTAYERPDDGRSSATTVFAIDATSPDEAELRVLAWINHNYEDDLRRATATAEHQAGLHRWHVSLRIFGEF</sequence>
<evidence type="ECO:0000313" key="1">
    <source>
        <dbReference type="EMBL" id="MFC5220076.1"/>
    </source>
</evidence>
<name>A0ABW0CYF8_STRCD</name>
<comment type="caution">
    <text evidence="1">The sequence shown here is derived from an EMBL/GenBank/DDBJ whole genome shotgun (WGS) entry which is preliminary data.</text>
</comment>
<gene>
    <name evidence="1" type="ORF">ACFPQ9_40330</name>
</gene>
<proteinExistence type="predicted"/>
<dbReference type="RefSeq" id="WP_380864548.1">
    <property type="nucleotide sequence ID" value="NZ_JBHSKM010000045.1"/>
</dbReference>
<dbReference type="Proteomes" id="UP001596263">
    <property type="component" value="Unassembled WGS sequence"/>
</dbReference>